<keyword evidence="2" id="KW-1185">Reference proteome</keyword>
<gene>
    <name evidence="1" type="ORF">GCM10011591_02670</name>
</gene>
<proteinExistence type="predicted"/>
<dbReference type="AlphaFoldDB" id="A0A917V466"/>
<protein>
    <submittedName>
        <fullName evidence="1">Uncharacterized protein</fullName>
    </submittedName>
</protein>
<dbReference type="EMBL" id="BMMW01000001">
    <property type="protein sequence ID" value="GGK34454.1"/>
    <property type="molecule type" value="Genomic_DNA"/>
</dbReference>
<accession>A0A917V466</accession>
<reference evidence="1" key="2">
    <citation type="submission" date="2020-09" db="EMBL/GenBank/DDBJ databases">
        <authorList>
            <person name="Sun Q."/>
            <person name="Zhou Y."/>
        </authorList>
    </citation>
    <scope>NUCLEOTIDE SEQUENCE</scope>
    <source>
        <strain evidence="1">CGMCC 4.7278</strain>
    </source>
</reference>
<reference evidence="1" key="1">
    <citation type="journal article" date="2014" name="Int. J. Syst. Evol. Microbiol.">
        <title>Complete genome sequence of Corynebacterium casei LMG S-19264T (=DSM 44701T), isolated from a smear-ripened cheese.</title>
        <authorList>
            <consortium name="US DOE Joint Genome Institute (JGI-PGF)"/>
            <person name="Walter F."/>
            <person name="Albersmeier A."/>
            <person name="Kalinowski J."/>
            <person name="Ruckert C."/>
        </authorList>
    </citation>
    <scope>NUCLEOTIDE SEQUENCE</scope>
    <source>
        <strain evidence="1">CGMCC 4.7278</strain>
    </source>
</reference>
<name>A0A917V466_9NOCA</name>
<sequence length="240" mass="26523">MGEVPQVLSDRVAELQGALRRAVTAGDHSAARELRAELRAVDRGAHNTVARKPRTPNPARNHIANALTLLGHPATPKLITQVHNTFQKTPLNPARLHNLRRDEERAFRAAPQARPYFLCAALTVDSLTAARGLLALSTWPLEQRLVGPLTPRVHLLSMVTRLADKVSAHPSPEARRLLWQLAKTVPDVTGTPDTLDLQACKTAAQRELAVHREADARHREQARRAAEQLDAAAQLFGYRR</sequence>
<comment type="caution">
    <text evidence="1">The sequence shown here is derived from an EMBL/GenBank/DDBJ whole genome shotgun (WGS) entry which is preliminary data.</text>
</comment>
<dbReference type="Proteomes" id="UP000612956">
    <property type="component" value="Unassembled WGS sequence"/>
</dbReference>
<evidence type="ECO:0000313" key="1">
    <source>
        <dbReference type="EMBL" id="GGK34454.1"/>
    </source>
</evidence>
<evidence type="ECO:0000313" key="2">
    <source>
        <dbReference type="Proteomes" id="UP000612956"/>
    </source>
</evidence>
<organism evidence="1 2">
    <name type="scientific">Nocardia camponoti</name>
    <dbReference type="NCBI Taxonomy" id="1616106"/>
    <lineage>
        <taxon>Bacteria</taxon>
        <taxon>Bacillati</taxon>
        <taxon>Actinomycetota</taxon>
        <taxon>Actinomycetes</taxon>
        <taxon>Mycobacteriales</taxon>
        <taxon>Nocardiaceae</taxon>
        <taxon>Nocardia</taxon>
    </lineage>
</organism>